<evidence type="ECO:0000313" key="1">
    <source>
        <dbReference type="EMBL" id="KAH0968079.1"/>
    </source>
</evidence>
<organism evidence="1 2">
    <name type="scientific">Hirsutella rhossiliensis</name>
    <dbReference type="NCBI Taxonomy" id="111463"/>
    <lineage>
        <taxon>Eukaryota</taxon>
        <taxon>Fungi</taxon>
        <taxon>Dikarya</taxon>
        <taxon>Ascomycota</taxon>
        <taxon>Pezizomycotina</taxon>
        <taxon>Sordariomycetes</taxon>
        <taxon>Hypocreomycetidae</taxon>
        <taxon>Hypocreales</taxon>
        <taxon>Ophiocordycipitaceae</taxon>
        <taxon>Hirsutella</taxon>
    </lineage>
</organism>
<proteinExistence type="predicted"/>
<dbReference type="GeneID" id="68349850"/>
<dbReference type="RefSeq" id="XP_044725592.1">
    <property type="nucleotide sequence ID" value="XM_044859192.1"/>
</dbReference>
<dbReference type="Proteomes" id="UP000824596">
    <property type="component" value="Unassembled WGS sequence"/>
</dbReference>
<keyword evidence="2" id="KW-1185">Reference proteome</keyword>
<protein>
    <submittedName>
        <fullName evidence="1">Uncharacterized protein</fullName>
    </submittedName>
</protein>
<sequence>MGDRKKIYYTFKGVEEWEQNNKKVDEIVKADTDAEHWACNKALPPTCYPPAMSIEAIDKLKQLDGVVVGEIDE</sequence>
<comment type="caution">
    <text evidence="1">The sequence shown here is derived from an EMBL/GenBank/DDBJ whole genome shotgun (WGS) entry which is preliminary data.</text>
</comment>
<dbReference type="AlphaFoldDB" id="A0A9P8N7B2"/>
<accession>A0A9P8N7B2</accession>
<evidence type="ECO:0000313" key="2">
    <source>
        <dbReference type="Proteomes" id="UP000824596"/>
    </source>
</evidence>
<dbReference type="EMBL" id="JAIZPD010000001">
    <property type="protein sequence ID" value="KAH0968079.1"/>
    <property type="molecule type" value="Genomic_DNA"/>
</dbReference>
<gene>
    <name evidence="1" type="ORF">HRG_00721</name>
</gene>
<dbReference type="OrthoDB" id="3434980at2759"/>
<reference evidence="1" key="1">
    <citation type="submission" date="2021-09" db="EMBL/GenBank/DDBJ databases">
        <title>A high-quality genome of the endoparasitic fungus Hirsutella rhossiliensis with a comparison of Hirsutella genomes reveals transposable elements contributing to genome size variation.</title>
        <authorList>
            <person name="Lin R."/>
            <person name="Jiao Y."/>
            <person name="Sun X."/>
            <person name="Ling J."/>
            <person name="Xie B."/>
            <person name="Cheng X."/>
        </authorList>
    </citation>
    <scope>NUCLEOTIDE SEQUENCE</scope>
    <source>
        <strain evidence="1">HR02</strain>
    </source>
</reference>
<name>A0A9P8N7B2_9HYPO</name>